<evidence type="ECO:0000256" key="5">
    <source>
        <dbReference type="PROSITE-ProRule" id="PRU00169"/>
    </source>
</evidence>
<proteinExistence type="predicted"/>
<evidence type="ECO:0000256" key="1">
    <source>
        <dbReference type="ARBA" id="ARBA00000085"/>
    </source>
</evidence>
<dbReference type="CDD" id="cd16922">
    <property type="entry name" value="HATPase_EvgS-ArcB-TorS-like"/>
    <property type="match status" value="1"/>
</dbReference>
<dbReference type="CDD" id="cd17546">
    <property type="entry name" value="REC_hyHK_CKI1_RcsC-like"/>
    <property type="match status" value="1"/>
</dbReference>
<name>A0A956SG20_UNCEI</name>
<evidence type="ECO:0000259" key="6">
    <source>
        <dbReference type="PROSITE" id="PS50109"/>
    </source>
</evidence>
<comment type="catalytic activity">
    <reaction evidence="1">
        <text>ATP + protein L-histidine = ADP + protein N-phospho-L-histidine.</text>
        <dbReference type="EC" id="2.7.13.3"/>
    </reaction>
</comment>
<dbReference type="EMBL" id="JAGQHS010000142">
    <property type="protein sequence ID" value="MCA9758089.1"/>
    <property type="molecule type" value="Genomic_DNA"/>
</dbReference>
<evidence type="ECO:0000256" key="4">
    <source>
        <dbReference type="ARBA" id="ARBA00023012"/>
    </source>
</evidence>
<evidence type="ECO:0000313" key="9">
    <source>
        <dbReference type="Proteomes" id="UP000739538"/>
    </source>
</evidence>
<dbReference type="InterPro" id="IPR011006">
    <property type="entry name" value="CheY-like_superfamily"/>
</dbReference>
<comment type="caution">
    <text evidence="8">The sequence shown here is derived from an EMBL/GenBank/DDBJ whole genome shotgun (WGS) entry which is preliminary data.</text>
</comment>
<dbReference type="GO" id="GO:0000155">
    <property type="term" value="F:phosphorelay sensor kinase activity"/>
    <property type="evidence" value="ECO:0007669"/>
    <property type="project" value="InterPro"/>
</dbReference>
<feature type="domain" description="Response regulatory" evidence="7">
    <location>
        <begin position="259"/>
        <end position="381"/>
    </location>
</feature>
<keyword evidence="3 5" id="KW-0597">Phosphoprotein</keyword>
<dbReference type="InterPro" id="IPR004358">
    <property type="entry name" value="Sig_transdc_His_kin-like_C"/>
</dbReference>
<dbReference type="PRINTS" id="PR00344">
    <property type="entry name" value="BCTRLSENSOR"/>
</dbReference>
<dbReference type="PANTHER" id="PTHR45339:SF1">
    <property type="entry name" value="HYBRID SIGNAL TRANSDUCTION HISTIDINE KINASE J"/>
    <property type="match status" value="1"/>
</dbReference>
<dbReference type="CDD" id="cd00082">
    <property type="entry name" value="HisKA"/>
    <property type="match status" value="1"/>
</dbReference>
<organism evidence="8 9">
    <name type="scientific">Eiseniibacteriota bacterium</name>
    <dbReference type="NCBI Taxonomy" id="2212470"/>
    <lineage>
        <taxon>Bacteria</taxon>
        <taxon>Candidatus Eiseniibacteriota</taxon>
    </lineage>
</organism>
<evidence type="ECO:0000313" key="8">
    <source>
        <dbReference type="EMBL" id="MCA9758089.1"/>
    </source>
</evidence>
<evidence type="ECO:0000256" key="3">
    <source>
        <dbReference type="ARBA" id="ARBA00022553"/>
    </source>
</evidence>
<dbReference type="InterPro" id="IPR005467">
    <property type="entry name" value="His_kinase_dom"/>
</dbReference>
<dbReference type="InterPro" id="IPR001789">
    <property type="entry name" value="Sig_transdc_resp-reg_receiver"/>
</dbReference>
<dbReference type="Pfam" id="PF00072">
    <property type="entry name" value="Response_reg"/>
    <property type="match status" value="1"/>
</dbReference>
<dbReference type="SMART" id="SM00387">
    <property type="entry name" value="HATPase_c"/>
    <property type="match status" value="1"/>
</dbReference>
<feature type="domain" description="Histidine kinase" evidence="6">
    <location>
        <begin position="14"/>
        <end position="235"/>
    </location>
</feature>
<dbReference type="FunFam" id="3.30.565.10:FF:000010">
    <property type="entry name" value="Sensor histidine kinase RcsC"/>
    <property type="match status" value="1"/>
</dbReference>
<dbReference type="InterPro" id="IPR003594">
    <property type="entry name" value="HATPase_dom"/>
</dbReference>
<dbReference type="SUPFAM" id="SSF47384">
    <property type="entry name" value="Homodimeric domain of signal transducing histidine kinase"/>
    <property type="match status" value="1"/>
</dbReference>
<dbReference type="InterPro" id="IPR036097">
    <property type="entry name" value="HisK_dim/P_sf"/>
</dbReference>
<dbReference type="PROSITE" id="PS50109">
    <property type="entry name" value="HIS_KIN"/>
    <property type="match status" value="1"/>
</dbReference>
<dbReference type="EC" id="2.7.13.3" evidence="2"/>
<evidence type="ECO:0000259" key="7">
    <source>
        <dbReference type="PROSITE" id="PS50110"/>
    </source>
</evidence>
<dbReference type="InterPro" id="IPR036890">
    <property type="entry name" value="HATPase_C_sf"/>
</dbReference>
<reference evidence="8" key="2">
    <citation type="journal article" date="2021" name="Microbiome">
        <title>Successional dynamics and alternative stable states in a saline activated sludge microbial community over 9 years.</title>
        <authorList>
            <person name="Wang Y."/>
            <person name="Ye J."/>
            <person name="Ju F."/>
            <person name="Liu L."/>
            <person name="Boyd J.A."/>
            <person name="Deng Y."/>
            <person name="Parks D.H."/>
            <person name="Jiang X."/>
            <person name="Yin X."/>
            <person name="Woodcroft B.J."/>
            <person name="Tyson G.W."/>
            <person name="Hugenholtz P."/>
            <person name="Polz M.F."/>
            <person name="Zhang T."/>
        </authorList>
    </citation>
    <scope>NUCLEOTIDE SEQUENCE</scope>
    <source>
        <strain evidence="8">HKST-UBA02</strain>
    </source>
</reference>
<evidence type="ECO:0000256" key="2">
    <source>
        <dbReference type="ARBA" id="ARBA00012438"/>
    </source>
</evidence>
<feature type="non-terminal residue" evidence="8">
    <location>
        <position position="1"/>
    </location>
</feature>
<dbReference type="PANTHER" id="PTHR45339">
    <property type="entry name" value="HYBRID SIGNAL TRANSDUCTION HISTIDINE KINASE J"/>
    <property type="match status" value="1"/>
</dbReference>
<feature type="modified residue" description="4-aspartylphosphate" evidence="5">
    <location>
        <position position="308"/>
    </location>
</feature>
<dbReference type="Pfam" id="PF00512">
    <property type="entry name" value="HisKA"/>
    <property type="match status" value="1"/>
</dbReference>
<dbReference type="Gene3D" id="1.10.287.130">
    <property type="match status" value="1"/>
</dbReference>
<dbReference type="Gene3D" id="3.40.50.2300">
    <property type="match status" value="1"/>
</dbReference>
<dbReference type="SUPFAM" id="SSF52172">
    <property type="entry name" value="CheY-like"/>
    <property type="match status" value="1"/>
</dbReference>
<dbReference type="SMART" id="SM00388">
    <property type="entry name" value="HisKA"/>
    <property type="match status" value="1"/>
</dbReference>
<keyword evidence="4" id="KW-0902">Two-component regulatory system</keyword>
<dbReference type="Proteomes" id="UP000739538">
    <property type="component" value="Unassembled WGS sequence"/>
</dbReference>
<dbReference type="SUPFAM" id="SSF55874">
    <property type="entry name" value="ATPase domain of HSP90 chaperone/DNA topoisomerase II/histidine kinase"/>
    <property type="match status" value="1"/>
</dbReference>
<dbReference type="SMART" id="SM00448">
    <property type="entry name" value="REC"/>
    <property type="match status" value="1"/>
</dbReference>
<gene>
    <name evidence="8" type="ORF">KDA27_20010</name>
</gene>
<protein>
    <recommendedName>
        <fullName evidence="2">histidine kinase</fullName>
        <ecNumber evidence="2">2.7.13.3</ecNumber>
    </recommendedName>
</protein>
<dbReference type="AlphaFoldDB" id="A0A956SG20"/>
<sequence>AEAANEAKSRFLAVTTHELRTPLNGVIGMLHLLPRDPLSSKQRDWIRMAHASAETLLRVINDILDFSKVEAGKLELHSEDFDLVESVKSLGALYGERAEAAGLAWSLEIDPSVTRRIRGDRGRVAQVLGNLLNNAIKFTERGAICLDVRQMESGDDVSKVRFEVADTGIGINPAFHAQLFKPFSQVDASMAREHSGTGLGLGICKSLVELMGGRIGFESAAGNGSLFWFEIPFDRAGADQPDIGSVRNGGRHSARIHGRVLIVEDSDTNREVLYEVVSAAGCDCDMVSNGAEAVDAVRKAAYHVVLMDCMMPVLDGFEATRQIRELEAAGALASSGRLPIVAVTANAMKGDRERCLAVGMDDFIAKPFDPERVLRVIREWLERGNAGRVA</sequence>
<accession>A0A956SG20</accession>
<dbReference type="Pfam" id="PF02518">
    <property type="entry name" value="HATPase_c"/>
    <property type="match status" value="1"/>
</dbReference>
<dbReference type="Gene3D" id="3.30.565.10">
    <property type="entry name" value="Histidine kinase-like ATPase, C-terminal domain"/>
    <property type="match status" value="1"/>
</dbReference>
<dbReference type="PROSITE" id="PS50110">
    <property type="entry name" value="RESPONSE_REGULATORY"/>
    <property type="match status" value="1"/>
</dbReference>
<reference evidence="8" key="1">
    <citation type="submission" date="2020-04" db="EMBL/GenBank/DDBJ databases">
        <authorList>
            <person name="Zhang T."/>
        </authorList>
    </citation>
    <scope>NUCLEOTIDE SEQUENCE</scope>
    <source>
        <strain evidence="8">HKST-UBA02</strain>
    </source>
</reference>
<dbReference type="InterPro" id="IPR003661">
    <property type="entry name" value="HisK_dim/P_dom"/>
</dbReference>